<proteinExistence type="predicted"/>
<evidence type="ECO:0000256" key="14">
    <source>
        <dbReference type="SAM" id="Phobius"/>
    </source>
</evidence>
<dbReference type="Pfam" id="PF00069">
    <property type="entry name" value="Pkinase"/>
    <property type="match status" value="1"/>
</dbReference>
<dbReference type="Pfam" id="PF13947">
    <property type="entry name" value="GUB_WAK_bind"/>
    <property type="match status" value="1"/>
</dbReference>
<keyword evidence="4 15" id="KW-0732">Signal</keyword>
<dbReference type="PROSITE" id="PS00108">
    <property type="entry name" value="PROTEIN_KINASE_ST"/>
    <property type="match status" value="1"/>
</dbReference>
<dbReference type="InterPro" id="IPR008271">
    <property type="entry name" value="Ser/Thr_kinase_AS"/>
</dbReference>
<feature type="signal peptide" evidence="15">
    <location>
        <begin position="1"/>
        <end position="30"/>
    </location>
</feature>
<keyword evidence="10" id="KW-1015">Disulfide bond</keyword>
<keyword evidence="6" id="KW-0418">Kinase</keyword>
<dbReference type="Proteomes" id="UP000694864">
    <property type="component" value="Chromosome 14"/>
</dbReference>
<sequence length="644" mass="72551">MKNISFVIRRPMKTVSVLVFFFLLPLVAEARDTNQRGCKRFTCGELDFKFPFFRTDMPSRCGLFKMNCSATISDIQLVKKGKWYKVKSVSQGNTITITDTALNQSLITGNCNDLSRFSLPDSPWLKLATLYKCDNSSSMKNGFTFENCGGNGSRLYYPNLGDGHDVSRCSAINTPQSWVIPRTGKQYDVNATFSLHIELPPVCFNCHDRGGECKMNNNKFLCVGVNKEQKFQAGLRPILGVSIISSVLIFGGVLLCISIKKYRKTNRRKDFFKRNGGLLLQQQLASREGCVEKTIVFSSKELEKATEKFSLNTVLGQGGQGTVYKGILADGRVVAVKKSKAVDEDKLDEFINEIVILSQINHRNIVRILGCCLETDVPVLVYEFIPNGNLFELLHNEHDDPTLPTWEARLRIAIDIAGALSYLHSAAASPIYHRDIKSTNIMLDEDFRAKVSDFGTSRSITIDQSHLTTMVSGTVGYVDPEYFQSSQFTEKSDVYSFGVVLVELITGEKPVSFQRSKENRSLVTYFNLSMRENRISDIIDSRIRNNCKLEQVMMIAKLAKTCLNLKGKKRPNMREVWMQLERICLSHGDVRTMGNDDEDGEAAEFNTHLESVNIDVTTLTSTSQYNTNATSWSDTEVLFPRQTW</sequence>
<evidence type="ECO:0000259" key="16">
    <source>
        <dbReference type="PROSITE" id="PS50011"/>
    </source>
</evidence>
<dbReference type="Gene3D" id="3.30.200.20">
    <property type="entry name" value="Phosphorylase Kinase, domain 1"/>
    <property type="match status" value="1"/>
</dbReference>
<evidence type="ECO:0000256" key="9">
    <source>
        <dbReference type="ARBA" id="ARBA00023136"/>
    </source>
</evidence>
<keyword evidence="2" id="KW-0597">Phosphoprotein</keyword>
<dbReference type="InterPro" id="IPR000719">
    <property type="entry name" value="Prot_kinase_dom"/>
</dbReference>
<evidence type="ECO:0000256" key="5">
    <source>
        <dbReference type="ARBA" id="ARBA00022741"/>
    </source>
</evidence>
<evidence type="ECO:0000256" key="12">
    <source>
        <dbReference type="ARBA" id="ARBA00047558"/>
    </source>
</evidence>
<keyword evidence="3 14" id="KW-0812">Transmembrane</keyword>
<keyword evidence="7" id="KW-0067">ATP-binding</keyword>
<evidence type="ECO:0000256" key="15">
    <source>
        <dbReference type="SAM" id="SignalP"/>
    </source>
</evidence>
<evidence type="ECO:0000256" key="7">
    <source>
        <dbReference type="ARBA" id="ARBA00022840"/>
    </source>
</evidence>
<dbReference type="InterPro" id="IPR011009">
    <property type="entry name" value="Kinase-like_dom_sf"/>
</dbReference>
<evidence type="ECO:0000313" key="18">
    <source>
        <dbReference type="RefSeq" id="XP_010460387.1"/>
    </source>
</evidence>
<dbReference type="InterPro" id="IPR045274">
    <property type="entry name" value="WAK-like"/>
</dbReference>
<keyword evidence="9 14" id="KW-0472">Membrane</keyword>
<organism evidence="17 18">
    <name type="scientific">Camelina sativa</name>
    <name type="common">False flax</name>
    <name type="synonym">Myagrum sativum</name>
    <dbReference type="NCBI Taxonomy" id="90675"/>
    <lineage>
        <taxon>Eukaryota</taxon>
        <taxon>Viridiplantae</taxon>
        <taxon>Streptophyta</taxon>
        <taxon>Embryophyta</taxon>
        <taxon>Tracheophyta</taxon>
        <taxon>Spermatophyta</taxon>
        <taxon>Magnoliopsida</taxon>
        <taxon>eudicotyledons</taxon>
        <taxon>Gunneridae</taxon>
        <taxon>Pentapetalae</taxon>
        <taxon>rosids</taxon>
        <taxon>malvids</taxon>
        <taxon>Brassicales</taxon>
        <taxon>Brassicaceae</taxon>
        <taxon>Camelineae</taxon>
        <taxon>Camelina</taxon>
    </lineage>
</organism>
<evidence type="ECO:0000313" key="17">
    <source>
        <dbReference type="Proteomes" id="UP000694864"/>
    </source>
</evidence>
<dbReference type="SUPFAM" id="SSF56112">
    <property type="entry name" value="Protein kinase-like (PK-like)"/>
    <property type="match status" value="1"/>
</dbReference>
<evidence type="ECO:0000256" key="8">
    <source>
        <dbReference type="ARBA" id="ARBA00022989"/>
    </source>
</evidence>
<evidence type="ECO:0000256" key="1">
    <source>
        <dbReference type="ARBA" id="ARBA00004479"/>
    </source>
</evidence>
<evidence type="ECO:0000256" key="11">
    <source>
        <dbReference type="ARBA" id="ARBA00023180"/>
    </source>
</evidence>
<keyword evidence="11" id="KW-0325">Glycoprotein</keyword>
<comment type="catalytic activity">
    <reaction evidence="13">
        <text>L-threonyl-[protein] + ATP = O-phospho-L-threonyl-[protein] + ADP + H(+)</text>
        <dbReference type="Rhea" id="RHEA:46608"/>
        <dbReference type="Rhea" id="RHEA-COMP:11060"/>
        <dbReference type="Rhea" id="RHEA-COMP:11605"/>
        <dbReference type="ChEBI" id="CHEBI:15378"/>
        <dbReference type="ChEBI" id="CHEBI:30013"/>
        <dbReference type="ChEBI" id="CHEBI:30616"/>
        <dbReference type="ChEBI" id="CHEBI:61977"/>
        <dbReference type="ChEBI" id="CHEBI:456216"/>
    </reaction>
</comment>
<dbReference type="PROSITE" id="PS50011">
    <property type="entry name" value="PROTEIN_KINASE_DOM"/>
    <property type="match status" value="1"/>
</dbReference>
<dbReference type="PANTHER" id="PTHR27005">
    <property type="entry name" value="WALL-ASSOCIATED RECEPTOR KINASE-LIKE 21"/>
    <property type="match status" value="1"/>
</dbReference>
<reference evidence="17" key="1">
    <citation type="journal article" date="2014" name="Nat. Commun.">
        <title>The emerging biofuel crop Camelina sativa retains a highly undifferentiated hexaploid genome structure.</title>
        <authorList>
            <person name="Kagale S."/>
            <person name="Koh C."/>
            <person name="Nixon J."/>
            <person name="Bollina V."/>
            <person name="Clarke W.E."/>
            <person name="Tuteja R."/>
            <person name="Spillane C."/>
            <person name="Robinson S.J."/>
            <person name="Links M.G."/>
            <person name="Clarke C."/>
            <person name="Higgins E.E."/>
            <person name="Huebert T."/>
            <person name="Sharpe A.G."/>
            <person name="Parkin I.A."/>
        </authorList>
    </citation>
    <scope>NUCLEOTIDE SEQUENCE [LARGE SCALE GENOMIC DNA]</scope>
    <source>
        <strain evidence="17">cv. DH55</strain>
    </source>
</reference>
<feature type="domain" description="Protein kinase" evidence="16">
    <location>
        <begin position="309"/>
        <end position="590"/>
    </location>
</feature>
<dbReference type="SMART" id="SM00220">
    <property type="entry name" value="S_TKc"/>
    <property type="match status" value="1"/>
</dbReference>
<feature type="chain" id="PRO_5046254141" evidence="15">
    <location>
        <begin position="31"/>
        <end position="644"/>
    </location>
</feature>
<gene>
    <name evidence="18" type="primary">LOC104741273</name>
</gene>
<evidence type="ECO:0000256" key="3">
    <source>
        <dbReference type="ARBA" id="ARBA00022692"/>
    </source>
</evidence>
<dbReference type="CDD" id="cd14066">
    <property type="entry name" value="STKc_IRAK"/>
    <property type="match status" value="1"/>
</dbReference>
<keyword evidence="5" id="KW-0547">Nucleotide-binding</keyword>
<dbReference type="RefSeq" id="XP_010460387.1">
    <property type="nucleotide sequence ID" value="XM_010462085.2"/>
</dbReference>
<keyword evidence="6" id="KW-0808">Transferase</keyword>
<protein>
    <submittedName>
        <fullName evidence="18">LEAF RUST 10 DISEASE-RESISTANCE LOCUS RECEPTOR-LIKE PROTEIN KINASE-like 1.1</fullName>
    </submittedName>
</protein>
<dbReference type="Gene3D" id="1.10.510.10">
    <property type="entry name" value="Transferase(Phosphotransferase) domain 1"/>
    <property type="match status" value="1"/>
</dbReference>
<keyword evidence="8 14" id="KW-1133">Transmembrane helix</keyword>
<evidence type="ECO:0000256" key="10">
    <source>
        <dbReference type="ARBA" id="ARBA00023157"/>
    </source>
</evidence>
<dbReference type="InterPro" id="IPR025287">
    <property type="entry name" value="WAK_GUB"/>
</dbReference>
<keyword evidence="17" id="KW-1185">Reference proteome</keyword>
<feature type="transmembrane region" description="Helical" evidence="14">
    <location>
        <begin position="238"/>
        <end position="259"/>
    </location>
</feature>
<evidence type="ECO:0000256" key="6">
    <source>
        <dbReference type="ARBA" id="ARBA00022777"/>
    </source>
</evidence>
<dbReference type="GeneID" id="104741273"/>
<reference evidence="18" key="2">
    <citation type="submission" date="2025-08" db="UniProtKB">
        <authorList>
            <consortium name="RefSeq"/>
        </authorList>
    </citation>
    <scope>IDENTIFICATION</scope>
    <source>
        <tissue evidence="18">Leaf</tissue>
    </source>
</reference>
<dbReference type="PANTHER" id="PTHR27005:SF515">
    <property type="entry name" value="WALL-ASSOCIATED RECEPTOR KINASE-LIKE 10-RELATED"/>
    <property type="match status" value="1"/>
</dbReference>
<evidence type="ECO:0000256" key="4">
    <source>
        <dbReference type="ARBA" id="ARBA00022729"/>
    </source>
</evidence>
<comment type="subcellular location">
    <subcellularLocation>
        <location evidence="1">Membrane</location>
        <topology evidence="1">Single-pass type I membrane protein</topology>
    </subcellularLocation>
</comment>
<comment type="catalytic activity">
    <reaction evidence="12">
        <text>L-seryl-[protein] + ATP = O-phospho-L-seryl-[protein] + ADP + H(+)</text>
        <dbReference type="Rhea" id="RHEA:17989"/>
        <dbReference type="Rhea" id="RHEA-COMP:9863"/>
        <dbReference type="Rhea" id="RHEA-COMP:11604"/>
        <dbReference type="ChEBI" id="CHEBI:15378"/>
        <dbReference type="ChEBI" id="CHEBI:29999"/>
        <dbReference type="ChEBI" id="CHEBI:30616"/>
        <dbReference type="ChEBI" id="CHEBI:83421"/>
        <dbReference type="ChEBI" id="CHEBI:456216"/>
    </reaction>
</comment>
<accession>A0ABM0VS99</accession>
<evidence type="ECO:0000256" key="2">
    <source>
        <dbReference type="ARBA" id="ARBA00022553"/>
    </source>
</evidence>
<evidence type="ECO:0000256" key="13">
    <source>
        <dbReference type="ARBA" id="ARBA00047951"/>
    </source>
</evidence>
<name>A0ABM0VS99_CAMSA</name>